<dbReference type="GO" id="GO:0051539">
    <property type="term" value="F:4 iron, 4 sulfur cluster binding"/>
    <property type="evidence" value="ECO:0007669"/>
    <property type="project" value="UniProtKB-UniRule"/>
</dbReference>
<sequence>MSSSSYEAASIKEIFCSVQGEGPYVGVRQAFVRFSGCNLNCNYCDTNFENLGTCDYEIIEGNGIFEKIPNPINVEKLESLLQPFKKLHSVSLTGGEPLLHADFIEKLKLPVPLYLESNMTLPEQARKLRENITYVAGDFKLPEALREIRPETRDMHVENTIKCFSLLKKNKLRDCFCKIVVGRDTRPETVVLAAEAIASDVSCIILQPETPVGSAVRTPRFTQASVQTILKLQKTLLELADTRIIPQTHRMWGCL</sequence>
<keyword evidence="5 8" id="KW-0408">Iron</keyword>
<feature type="binding site" evidence="8">
    <location>
        <position position="46"/>
    </location>
    <ligand>
        <name>Mg(2+)</name>
        <dbReference type="ChEBI" id="CHEBI:18420"/>
    </ligand>
</feature>
<comment type="catalytic activity">
    <reaction evidence="8">
        <text>6-carboxy-5,6,7,8-tetrahydropterin + H(+) = 7-carboxy-7-carbaguanine + NH4(+)</text>
        <dbReference type="Rhea" id="RHEA:27974"/>
        <dbReference type="ChEBI" id="CHEBI:15378"/>
        <dbReference type="ChEBI" id="CHEBI:28938"/>
        <dbReference type="ChEBI" id="CHEBI:61032"/>
        <dbReference type="ChEBI" id="CHEBI:61036"/>
        <dbReference type="EC" id="4.3.99.3"/>
    </reaction>
</comment>
<dbReference type="OMA" id="YLESNMT"/>
<proteinExistence type="inferred from homology"/>
<dbReference type="SUPFAM" id="SSF102114">
    <property type="entry name" value="Radical SAM enzymes"/>
    <property type="match status" value="1"/>
</dbReference>
<dbReference type="Pfam" id="PF04055">
    <property type="entry name" value="Radical_SAM"/>
    <property type="match status" value="1"/>
</dbReference>
<dbReference type="RefSeq" id="WP_011024082.1">
    <property type="nucleotide sequence ID" value="NZ_DUJU01000029.1"/>
</dbReference>
<feature type="binding site" evidence="8">
    <location>
        <begin position="43"/>
        <end position="45"/>
    </location>
    <ligand>
        <name>S-adenosyl-L-methionine</name>
        <dbReference type="ChEBI" id="CHEBI:59789"/>
    </ligand>
</feature>
<feature type="binding site" evidence="8">
    <location>
        <begin position="18"/>
        <end position="20"/>
    </location>
    <ligand>
        <name>substrate</name>
    </ligand>
</feature>
<dbReference type="SMR" id="A0A832W8L8"/>
<reference evidence="10" key="1">
    <citation type="journal article" date="2020" name="bioRxiv">
        <title>A rank-normalized archaeal taxonomy based on genome phylogeny resolves widespread incomplete and uneven classifications.</title>
        <authorList>
            <person name="Rinke C."/>
            <person name="Chuvochina M."/>
            <person name="Mussig A.J."/>
            <person name="Chaumeil P.-A."/>
            <person name="Waite D.W."/>
            <person name="Whitman W.B."/>
            <person name="Parks D.H."/>
            <person name="Hugenholtz P."/>
        </authorList>
    </citation>
    <scope>NUCLEOTIDE SEQUENCE</scope>
    <source>
        <strain evidence="10">UBA8876</strain>
    </source>
</reference>
<comment type="cofactor">
    <cofactor evidence="8">
        <name>[4Fe-4S] cluster</name>
        <dbReference type="ChEBI" id="CHEBI:49883"/>
    </cofactor>
    <text evidence="8">Binds 1 [4Fe-4S] cluster. The cluster is coordinated with 3 cysteines and an exchangeable S-adenosyl-L-methionine.</text>
</comment>
<dbReference type="AlphaFoldDB" id="A0A832W8L8"/>
<keyword evidence="7 8" id="KW-0456">Lyase</keyword>
<keyword evidence="2 8" id="KW-0949">S-adenosyl-L-methionine</keyword>
<feature type="binding site" evidence="8">
    <location>
        <position position="44"/>
    </location>
    <ligand>
        <name>[4Fe-4S] cluster</name>
        <dbReference type="ChEBI" id="CHEBI:49883"/>
        <note>4Fe-4S-S-AdoMet</note>
    </ligand>
</feature>
<comment type="caution">
    <text evidence="8">Lacks conserved residue(s) required for the propagation of feature annotation.</text>
</comment>
<dbReference type="InterPro" id="IPR013785">
    <property type="entry name" value="Aldolase_TIM"/>
</dbReference>
<dbReference type="SFLD" id="SFLDS00029">
    <property type="entry name" value="Radical_SAM"/>
    <property type="match status" value="1"/>
</dbReference>
<organism evidence="10 11">
    <name type="scientific">Methanosarcina acetivorans</name>
    <dbReference type="NCBI Taxonomy" id="2214"/>
    <lineage>
        <taxon>Archaea</taxon>
        <taxon>Methanobacteriati</taxon>
        <taxon>Methanobacteriota</taxon>
        <taxon>Stenosarchaea group</taxon>
        <taxon>Methanomicrobia</taxon>
        <taxon>Methanosarcinales</taxon>
        <taxon>Methanosarcinaceae</taxon>
        <taxon>Methanosarcina</taxon>
    </lineage>
</organism>
<dbReference type="Gene3D" id="3.20.20.70">
    <property type="entry name" value="Aldolase class I"/>
    <property type="match status" value="1"/>
</dbReference>
<dbReference type="PROSITE" id="PS51918">
    <property type="entry name" value="RADICAL_SAM"/>
    <property type="match status" value="1"/>
</dbReference>
<evidence type="ECO:0000256" key="6">
    <source>
        <dbReference type="ARBA" id="ARBA00023014"/>
    </source>
</evidence>
<dbReference type="PANTHER" id="PTHR42836">
    <property type="entry name" value="7-CARBOXY-7-DEAZAGUANINE SYNTHASE"/>
    <property type="match status" value="1"/>
</dbReference>
<comment type="cofactor">
    <cofactor evidence="8">
        <name>S-adenosyl-L-methionine</name>
        <dbReference type="ChEBI" id="CHEBI:59789"/>
    </cofactor>
    <text evidence="8">Binds 1 S-adenosyl-L-methionine per subunit.</text>
</comment>
<keyword evidence="6 8" id="KW-0411">Iron-sulfur</keyword>
<feature type="binding site" evidence="8">
    <location>
        <position position="33"/>
    </location>
    <ligand>
        <name>substrate</name>
    </ligand>
</feature>
<dbReference type="InterPro" id="IPR058240">
    <property type="entry name" value="rSAM_sf"/>
</dbReference>
<dbReference type="GeneID" id="1476091"/>
<feature type="domain" description="Radical SAM core" evidence="9">
    <location>
        <begin position="24"/>
        <end position="255"/>
    </location>
</feature>
<evidence type="ECO:0000256" key="4">
    <source>
        <dbReference type="ARBA" id="ARBA00022842"/>
    </source>
</evidence>
<feature type="binding site" evidence="8">
    <location>
        <position position="95"/>
    </location>
    <ligand>
        <name>S-adenosyl-L-methionine</name>
        <dbReference type="ChEBI" id="CHEBI:59789"/>
    </ligand>
</feature>
<dbReference type="EC" id="4.3.99.3" evidence="8"/>
<keyword evidence="1 8" id="KW-0004">4Fe-4S</keyword>
<comment type="subunit">
    <text evidence="8">Homodimer.</text>
</comment>
<dbReference type="GO" id="GO:0000287">
    <property type="term" value="F:magnesium ion binding"/>
    <property type="evidence" value="ECO:0007669"/>
    <property type="project" value="UniProtKB-UniRule"/>
</dbReference>
<dbReference type="GO" id="GO:0016840">
    <property type="term" value="F:carbon-nitrogen lyase activity"/>
    <property type="evidence" value="ECO:0007669"/>
    <property type="project" value="UniProtKB-UniRule"/>
</dbReference>
<accession>A0A832W8L8</accession>
<feature type="binding site" evidence="8">
    <location>
        <position position="37"/>
    </location>
    <ligand>
        <name>[4Fe-4S] cluster</name>
        <dbReference type="ChEBI" id="CHEBI:49883"/>
        <note>4Fe-4S-S-AdoMet</note>
    </ligand>
</feature>
<feature type="binding site" evidence="8">
    <location>
        <position position="93"/>
    </location>
    <ligand>
        <name>substrate</name>
    </ligand>
</feature>
<dbReference type="PANTHER" id="PTHR42836:SF1">
    <property type="entry name" value="7-CARBOXY-7-DEAZAGUANINE SYNTHASE"/>
    <property type="match status" value="1"/>
</dbReference>
<protein>
    <recommendedName>
        <fullName evidence="8">7-carboxy-7-deazaguanine synthase</fullName>
        <shortName evidence="8">CDG synthase</shortName>
        <ecNumber evidence="8">4.3.99.3</ecNumber>
    </recommendedName>
    <alternativeName>
        <fullName evidence="8">Archaeosine biosynthesis protein QueE</fullName>
    </alternativeName>
</protein>
<evidence type="ECO:0000256" key="3">
    <source>
        <dbReference type="ARBA" id="ARBA00022723"/>
    </source>
</evidence>
<dbReference type="GO" id="GO:1904047">
    <property type="term" value="F:S-adenosyl-L-methionine binding"/>
    <property type="evidence" value="ECO:0007669"/>
    <property type="project" value="UniProtKB-UniRule"/>
</dbReference>
<comment type="cofactor">
    <cofactor evidence="8">
        <name>Mg(2+)</name>
        <dbReference type="ChEBI" id="CHEBI:18420"/>
    </cofactor>
</comment>
<evidence type="ECO:0000256" key="5">
    <source>
        <dbReference type="ARBA" id="ARBA00023004"/>
    </source>
</evidence>
<comment type="caution">
    <text evidence="10">The sequence shown here is derived from an EMBL/GenBank/DDBJ whole genome shotgun (WGS) entry which is preliminary data.</text>
</comment>
<comment type="function">
    <text evidence="8">Catalyzes the complex heterocyclic radical-mediated conversion of 6-carboxy-5,6,7,8-tetrahydropterin (CPH4) to 7-carboxy-7-deazaguanine (CDG), a step common to the biosynthetic pathways of all 7-deazapurine-containing compounds.</text>
</comment>
<evidence type="ECO:0000256" key="8">
    <source>
        <dbReference type="HAMAP-Rule" id="MF_00917"/>
    </source>
</evidence>
<comment type="pathway">
    <text evidence="8">Purine metabolism; 7-cyano-7-deazaguanine biosynthesis.</text>
</comment>
<evidence type="ECO:0000313" key="10">
    <source>
        <dbReference type="EMBL" id="HIH92916.1"/>
    </source>
</evidence>
<evidence type="ECO:0000256" key="1">
    <source>
        <dbReference type="ARBA" id="ARBA00022485"/>
    </source>
</evidence>
<dbReference type="CDD" id="cd01335">
    <property type="entry name" value="Radical_SAM"/>
    <property type="match status" value="1"/>
</dbReference>
<dbReference type="InterPro" id="IPR024924">
    <property type="entry name" value="7-CO-7-deazaguanine_synth-like"/>
</dbReference>
<feature type="binding site" evidence="8">
    <location>
        <position position="41"/>
    </location>
    <ligand>
        <name>[4Fe-4S] cluster</name>
        <dbReference type="ChEBI" id="CHEBI:49883"/>
        <note>4Fe-4S-S-AdoMet</note>
    </ligand>
</feature>
<keyword evidence="4 8" id="KW-0460">Magnesium</keyword>
<dbReference type="HAMAP" id="MF_00917">
    <property type="entry name" value="QueE"/>
    <property type="match status" value="1"/>
</dbReference>
<comment type="similarity">
    <text evidence="8">Belongs to the radical SAM superfamily. 7-carboxy-7-deazaguanine synthase family.</text>
</comment>
<evidence type="ECO:0000256" key="2">
    <source>
        <dbReference type="ARBA" id="ARBA00022691"/>
    </source>
</evidence>
<dbReference type="UniPathway" id="UPA00391"/>
<evidence type="ECO:0000256" key="7">
    <source>
        <dbReference type="ARBA" id="ARBA00023239"/>
    </source>
</evidence>
<name>A0A832W8L8_9EURY</name>
<keyword evidence="3 8" id="KW-0479">Metal-binding</keyword>
<dbReference type="EMBL" id="DUJU01000029">
    <property type="protein sequence ID" value="HIH92916.1"/>
    <property type="molecule type" value="Genomic_DNA"/>
</dbReference>
<dbReference type="Proteomes" id="UP000600774">
    <property type="component" value="Unassembled WGS sequence"/>
</dbReference>
<gene>
    <name evidence="8" type="primary">queE</name>
    <name evidence="10" type="ORF">HA338_02370</name>
</gene>
<dbReference type="InterPro" id="IPR007197">
    <property type="entry name" value="rSAM"/>
</dbReference>
<evidence type="ECO:0000313" key="11">
    <source>
        <dbReference type="Proteomes" id="UP000600774"/>
    </source>
</evidence>
<evidence type="ECO:0000259" key="9">
    <source>
        <dbReference type="PROSITE" id="PS51918"/>
    </source>
</evidence>